<keyword evidence="3" id="KW-0507">mRNA processing</keyword>
<dbReference type="SUPFAM" id="SSF54928">
    <property type="entry name" value="RNA-binding domain, RBD"/>
    <property type="match status" value="1"/>
</dbReference>
<dbReference type="OrthoDB" id="78358at2759"/>
<evidence type="ECO:0000256" key="4">
    <source>
        <dbReference type="ARBA" id="ARBA00022728"/>
    </source>
</evidence>
<dbReference type="InterPro" id="IPR035979">
    <property type="entry name" value="RBD_domain_sf"/>
</dbReference>
<evidence type="ECO:0000256" key="5">
    <source>
        <dbReference type="ARBA" id="ARBA00022884"/>
    </source>
</evidence>
<dbReference type="RefSeq" id="XP_024893659.1">
    <property type="nucleotide sequence ID" value="XM_025037891.1"/>
</dbReference>
<dbReference type="CDD" id="cd12442">
    <property type="entry name" value="RRM_RBM48"/>
    <property type="match status" value="1"/>
</dbReference>
<reference evidence="10 11" key="1">
    <citation type="submission" date="2025-04" db="UniProtKB">
        <authorList>
            <consortium name="RefSeq"/>
        </authorList>
    </citation>
    <scope>IDENTIFICATION</scope>
    <source>
        <tissue evidence="10 11">Whole body</tissue>
    </source>
</reference>
<protein>
    <recommendedName>
        <fullName evidence="2">RNA-binding protein 48</fullName>
    </recommendedName>
</protein>
<dbReference type="GO" id="GO:0006397">
    <property type="term" value="P:mRNA processing"/>
    <property type="evidence" value="ECO:0007669"/>
    <property type="project" value="UniProtKB-KW"/>
</dbReference>
<evidence type="ECO:0000256" key="1">
    <source>
        <dbReference type="ARBA" id="ARBA00006938"/>
    </source>
</evidence>
<keyword evidence="6" id="KW-0508">mRNA splicing</keyword>
<evidence type="ECO:0000256" key="3">
    <source>
        <dbReference type="ARBA" id="ARBA00022664"/>
    </source>
</evidence>
<organism evidence="9 10">
    <name type="scientific">Temnothorax curvispinosus</name>
    <dbReference type="NCBI Taxonomy" id="300111"/>
    <lineage>
        <taxon>Eukaryota</taxon>
        <taxon>Metazoa</taxon>
        <taxon>Ecdysozoa</taxon>
        <taxon>Arthropoda</taxon>
        <taxon>Hexapoda</taxon>
        <taxon>Insecta</taxon>
        <taxon>Pterygota</taxon>
        <taxon>Neoptera</taxon>
        <taxon>Endopterygota</taxon>
        <taxon>Hymenoptera</taxon>
        <taxon>Apocrita</taxon>
        <taxon>Aculeata</taxon>
        <taxon>Formicoidea</taxon>
        <taxon>Formicidae</taxon>
        <taxon>Myrmicinae</taxon>
        <taxon>Temnothorax</taxon>
    </lineage>
</organism>
<sequence>MTEKKCTVTHMPHHVQQKLCRTRPLYRQGKRLTAVKVYTINDESQHLLICGVPQLQLVEEVKKLICPYGSMKAIQLVTEYPSEEFTETYHVHYAHIQSARIAKRFIDNKNFFGGILHVCYVPELETLEETKAKLEQRRKDVATQIKRIQQESVNPKVDKFIPREQYHRKKRTPALPLTEKRIKHCYPGETLSSICKGIPQNIDPRPVPEPRLPINWEDDRNSSTVSSSELHPAPYQSTEAVIQAGIQQANKNPDLNERKWKNYRGHHIDNKVKVVRPRLIDTRNIARLNFTEKTNIFSNVKKVESGITIKLLERSDSEKKKIVIKNPKYVSPDMRIWDVPKHFTVLKYNTEGQTGSNVRVYLFGSLLLNY</sequence>
<evidence type="ECO:0000256" key="2">
    <source>
        <dbReference type="ARBA" id="ARBA00015189"/>
    </source>
</evidence>
<keyword evidence="9" id="KW-1185">Reference proteome</keyword>
<name>A0A6J1RH43_9HYME</name>
<dbReference type="AlphaFoldDB" id="A0A6J1RH43"/>
<dbReference type="InterPro" id="IPR039599">
    <property type="entry name" value="RBM48"/>
</dbReference>
<dbReference type="GO" id="GO:0005681">
    <property type="term" value="C:spliceosomal complex"/>
    <property type="evidence" value="ECO:0007669"/>
    <property type="project" value="UniProtKB-KW"/>
</dbReference>
<dbReference type="RefSeq" id="XP_024893658.1">
    <property type="nucleotide sequence ID" value="XM_025037890.1"/>
</dbReference>
<comment type="similarity">
    <text evidence="1">Belongs to the RBM48 family.</text>
</comment>
<keyword evidence="4" id="KW-0747">Spliceosome</keyword>
<feature type="coiled-coil region" evidence="8">
    <location>
        <begin position="124"/>
        <end position="151"/>
    </location>
</feature>
<dbReference type="GO" id="GO:0003723">
    <property type="term" value="F:RNA binding"/>
    <property type="evidence" value="ECO:0007669"/>
    <property type="project" value="UniProtKB-KW"/>
</dbReference>
<dbReference type="Proteomes" id="UP000504618">
    <property type="component" value="Unplaced"/>
</dbReference>
<dbReference type="GO" id="GO:0005654">
    <property type="term" value="C:nucleoplasm"/>
    <property type="evidence" value="ECO:0007669"/>
    <property type="project" value="TreeGrafter"/>
</dbReference>
<dbReference type="GeneID" id="112468621"/>
<dbReference type="PANTHER" id="PTHR20957">
    <property type="entry name" value="RNA-BINDING PROTEIN 48"/>
    <property type="match status" value="1"/>
</dbReference>
<evidence type="ECO:0000313" key="9">
    <source>
        <dbReference type="Proteomes" id="UP000504618"/>
    </source>
</evidence>
<evidence type="ECO:0000313" key="11">
    <source>
        <dbReference type="RefSeq" id="XP_024893659.1"/>
    </source>
</evidence>
<proteinExistence type="inferred from homology"/>
<dbReference type="PANTHER" id="PTHR20957:SF0">
    <property type="entry name" value="RNA-BINDING PROTEIN 48"/>
    <property type="match status" value="1"/>
</dbReference>
<gene>
    <name evidence="10 11" type="primary">LOC112468621</name>
</gene>
<dbReference type="GO" id="GO:0008380">
    <property type="term" value="P:RNA splicing"/>
    <property type="evidence" value="ECO:0007669"/>
    <property type="project" value="UniProtKB-KW"/>
</dbReference>
<comment type="function">
    <text evidence="7">As a component of the minor spliceosome, involved in the splicing of U12-type introns in pre-mRNAs.</text>
</comment>
<evidence type="ECO:0000256" key="6">
    <source>
        <dbReference type="ARBA" id="ARBA00023187"/>
    </source>
</evidence>
<accession>A0A6J1RH43</accession>
<evidence type="ECO:0000256" key="8">
    <source>
        <dbReference type="SAM" id="Coils"/>
    </source>
</evidence>
<keyword evidence="8" id="KW-0175">Coiled coil</keyword>
<evidence type="ECO:0000313" key="10">
    <source>
        <dbReference type="RefSeq" id="XP_024893658.1"/>
    </source>
</evidence>
<dbReference type="InterPro" id="IPR034264">
    <property type="entry name" value="RBM48_RRM"/>
</dbReference>
<keyword evidence="5" id="KW-0694">RNA-binding</keyword>
<evidence type="ECO:0000256" key="7">
    <source>
        <dbReference type="ARBA" id="ARBA00035004"/>
    </source>
</evidence>